<reference evidence="1 2" key="1">
    <citation type="submission" date="2017-02" db="EMBL/GenBank/DDBJ databases">
        <title>The new phylogeny of genus Mycobacterium.</title>
        <authorList>
            <person name="Tortoli E."/>
            <person name="Trovato A."/>
            <person name="Cirillo D.M."/>
        </authorList>
    </citation>
    <scope>NUCLEOTIDE SEQUENCE [LARGE SCALE GENOMIC DNA]</scope>
    <source>
        <strain evidence="1 2">RW6</strain>
    </source>
</reference>
<name>A0A1X0ASM5_9MYCO</name>
<keyword evidence="2" id="KW-1185">Reference proteome</keyword>
<protein>
    <submittedName>
        <fullName evidence="1">Uncharacterized protein</fullName>
    </submittedName>
</protein>
<evidence type="ECO:0000313" key="1">
    <source>
        <dbReference type="EMBL" id="ORA33053.1"/>
    </source>
</evidence>
<dbReference type="EMBL" id="MVHF01000022">
    <property type="protein sequence ID" value="ORA33053.1"/>
    <property type="molecule type" value="Genomic_DNA"/>
</dbReference>
<comment type="caution">
    <text evidence="1">The sequence shown here is derived from an EMBL/GenBank/DDBJ whole genome shotgun (WGS) entry which is preliminary data.</text>
</comment>
<dbReference type="AlphaFoldDB" id="A0A1X0ASM5"/>
<dbReference type="OrthoDB" id="3873399at2"/>
<evidence type="ECO:0000313" key="2">
    <source>
        <dbReference type="Proteomes" id="UP000192448"/>
    </source>
</evidence>
<dbReference type="STRING" id="1927124.BST13_20760"/>
<sequence length="99" mass="11723">MCCGDDEIAGPAVDVEFFTEVWQVFDKYPEARRKYSISTLPLQAKRLGVDLQADEAVTRYDGDRIITEFEPRQARRAHHMCCEWSEPHRWRSCVRWCQE</sequence>
<organism evidence="1 2">
    <name type="scientific">Mycobacterium aquaticum</name>
    <dbReference type="NCBI Taxonomy" id="1927124"/>
    <lineage>
        <taxon>Bacteria</taxon>
        <taxon>Bacillati</taxon>
        <taxon>Actinomycetota</taxon>
        <taxon>Actinomycetes</taxon>
        <taxon>Mycobacteriales</taxon>
        <taxon>Mycobacteriaceae</taxon>
        <taxon>Mycobacterium</taxon>
    </lineage>
</organism>
<proteinExistence type="predicted"/>
<dbReference type="Proteomes" id="UP000192448">
    <property type="component" value="Unassembled WGS sequence"/>
</dbReference>
<accession>A0A1X0ASM5</accession>
<dbReference type="RefSeq" id="WP_083165908.1">
    <property type="nucleotide sequence ID" value="NZ_MVHF01000022.1"/>
</dbReference>
<gene>
    <name evidence="1" type="ORF">BST13_20760</name>
</gene>